<name>A0A7C4QR43_9PLAN</name>
<dbReference type="AlphaFoldDB" id="A0A7C4QR43"/>
<accession>A0A7C4QR43</accession>
<gene>
    <name evidence="1" type="ORF">ENS64_15575</name>
</gene>
<dbReference type="InterPro" id="IPR052927">
    <property type="entry name" value="DCC_oxidoreductase"/>
</dbReference>
<proteinExistence type="predicted"/>
<dbReference type="InterPro" id="IPR007263">
    <property type="entry name" value="DCC1-like"/>
</dbReference>
<dbReference type="EMBL" id="DSVQ01000018">
    <property type="protein sequence ID" value="HGT40663.1"/>
    <property type="molecule type" value="Genomic_DNA"/>
</dbReference>
<evidence type="ECO:0000313" key="1">
    <source>
        <dbReference type="EMBL" id="HGT40663.1"/>
    </source>
</evidence>
<dbReference type="PANTHER" id="PTHR33639:SF2">
    <property type="entry name" value="DUF393 DOMAIN-CONTAINING PROTEIN"/>
    <property type="match status" value="1"/>
</dbReference>
<sequence>MIGTSSPSTSQLLTAPQGPAAVEGPIVFFDGVCGLCNAWVDFLLKHDRRGLWRFAPLQGETARRLLNAADVEHLHTLVLWTPAGTYRKSSAVWRILWSLGGVWRVAACLTWLIPRPLRNWGYDLVARHRYRIFGRKESCRMPTPHERARFLD</sequence>
<reference evidence="1" key="1">
    <citation type="journal article" date="2020" name="mSystems">
        <title>Genome- and Community-Level Interaction Insights into Carbon Utilization and Element Cycling Functions of Hydrothermarchaeota in Hydrothermal Sediment.</title>
        <authorList>
            <person name="Zhou Z."/>
            <person name="Liu Y."/>
            <person name="Xu W."/>
            <person name="Pan J."/>
            <person name="Luo Z.H."/>
            <person name="Li M."/>
        </authorList>
    </citation>
    <scope>NUCLEOTIDE SEQUENCE [LARGE SCALE GENOMIC DNA]</scope>
    <source>
        <strain evidence="1">SpSt-508</strain>
    </source>
</reference>
<organism evidence="1">
    <name type="scientific">Schlesneria paludicola</name>
    <dbReference type="NCBI Taxonomy" id="360056"/>
    <lineage>
        <taxon>Bacteria</taxon>
        <taxon>Pseudomonadati</taxon>
        <taxon>Planctomycetota</taxon>
        <taxon>Planctomycetia</taxon>
        <taxon>Planctomycetales</taxon>
        <taxon>Planctomycetaceae</taxon>
        <taxon>Schlesneria</taxon>
    </lineage>
</organism>
<protein>
    <submittedName>
        <fullName evidence="1">DUF393 domain-containing protein</fullName>
    </submittedName>
</protein>
<dbReference type="PANTHER" id="PTHR33639">
    <property type="entry name" value="THIOL-DISULFIDE OXIDOREDUCTASE DCC"/>
    <property type="match status" value="1"/>
</dbReference>
<dbReference type="Pfam" id="PF04134">
    <property type="entry name" value="DCC1-like"/>
    <property type="match status" value="1"/>
</dbReference>
<dbReference type="GO" id="GO:0015035">
    <property type="term" value="F:protein-disulfide reductase activity"/>
    <property type="evidence" value="ECO:0007669"/>
    <property type="project" value="InterPro"/>
</dbReference>
<comment type="caution">
    <text evidence="1">The sequence shown here is derived from an EMBL/GenBank/DDBJ whole genome shotgun (WGS) entry which is preliminary data.</text>
</comment>